<comment type="caution">
    <text evidence="1">The sequence shown here is derived from an EMBL/GenBank/DDBJ whole genome shotgun (WGS) entry which is preliminary data.</text>
</comment>
<reference evidence="1 2" key="1">
    <citation type="journal article" date="2024" name="Plant Biotechnol. J.">
        <title>Dendrobium thyrsiflorum genome and its molecular insights into genes involved in important horticultural traits.</title>
        <authorList>
            <person name="Chen B."/>
            <person name="Wang J.Y."/>
            <person name="Zheng P.J."/>
            <person name="Li K.L."/>
            <person name="Liang Y.M."/>
            <person name="Chen X.F."/>
            <person name="Zhang C."/>
            <person name="Zhao X."/>
            <person name="He X."/>
            <person name="Zhang G.Q."/>
            <person name="Liu Z.J."/>
            <person name="Xu Q."/>
        </authorList>
    </citation>
    <scope>NUCLEOTIDE SEQUENCE [LARGE SCALE GENOMIC DNA]</scope>
    <source>
        <strain evidence="1">GZMU011</strain>
    </source>
</reference>
<keyword evidence="2" id="KW-1185">Reference proteome</keyword>
<gene>
    <name evidence="1" type="ORF">M5K25_009315</name>
</gene>
<sequence length="193" mass="22185">MIIPNASTEEHIRKPNREKSILYDISMTIMQPVATIKCLGDEKTRCNLQIDALSFVNDAWLFIMFDEVVEEAGESLVVQVVIDNASFEDDHKTESKDNRIITYKDSSKDYKSEDELNGYTLISSRIIPRLLKQNASIPNLTFLNLRDDLAGQKETIVEYNFDPHDSHVKKVDALEERFEVEMSQIKATVEDRI</sequence>
<dbReference type="Proteomes" id="UP001552299">
    <property type="component" value="Unassembled WGS sequence"/>
</dbReference>
<organism evidence="1 2">
    <name type="scientific">Dendrobium thyrsiflorum</name>
    <name type="common">Pinecone-like raceme dendrobium</name>
    <name type="synonym">Orchid</name>
    <dbReference type="NCBI Taxonomy" id="117978"/>
    <lineage>
        <taxon>Eukaryota</taxon>
        <taxon>Viridiplantae</taxon>
        <taxon>Streptophyta</taxon>
        <taxon>Embryophyta</taxon>
        <taxon>Tracheophyta</taxon>
        <taxon>Spermatophyta</taxon>
        <taxon>Magnoliopsida</taxon>
        <taxon>Liliopsida</taxon>
        <taxon>Asparagales</taxon>
        <taxon>Orchidaceae</taxon>
        <taxon>Epidendroideae</taxon>
        <taxon>Malaxideae</taxon>
        <taxon>Dendrobiinae</taxon>
        <taxon>Dendrobium</taxon>
    </lineage>
</organism>
<evidence type="ECO:0000313" key="2">
    <source>
        <dbReference type="Proteomes" id="UP001552299"/>
    </source>
</evidence>
<name>A0ABD0VC60_DENTH</name>
<proteinExistence type="predicted"/>
<accession>A0ABD0VC60</accession>
<evidence type="ECO:0000313" key="1">
    <source>
        <dbReference type="EMBL" id="KAL0920196.1"/>
    </source>
</evidence>
<protein>
    <submittedName>
        <fullName evidence="1">Uncharacterized protein</fullName>
    </submittedName>
</protein>
<dbReference type="EMBL" id="JANQDX010000008">
    <property type="protein sequence ID" value="KAL0920196.1"/>
    <property type="molecule type" value="Genomic_DNA"/>
</dbReference>
<dbReference type="AlphaFoldDB" id="A0ABD0VC60"/>